<organism evidence="1">
    <name type="scientific">Myoviridae sp. ctYA416</name>
    <dbReference type="NCBI Taxonomy" id="2825125"/>
    <lineage>
        <taxon>Viruses</taxon>
        <taxon>Duplodnaviria</taxon>
        <taxon>Heunggongvirae</taxon>
        <taxon>Uroviricota</taxon>
        <taxon>Caudoviricetes</taxon>
    </lineage>
</organism>
<accession>A0A8S5UTK1</accession>
<sequence length="329" mass="37198">MSQQQFKTINQTYLFNIYKKEYEESIVNFAKATTIIDTKSKEFEDIAYDVKKRQVGSFLVDMMHHQSIKLCITESKGATLNRSMRVLTAKDIKGGSGKYVIYVDCTGIISKENNRFECKEVDKLIALLLDASVNLIYFSSYSARLTGKADIIRAGAYSFASLFNNIINYLFKTNTIQNIHNRCMFLAAQYFIRNILAAGQDGPIASSAVSVAKNIAKMSDREVELMDMYITKDSFKDIDAFIGTIREALKLSKLTTEGFVTTWVKMYTPSTLFALEYFPAFSAMLTNTYIGCYLNNQSTIEKVTNRGLPEYVKSVLAVGGDFRESSNWK</sequence>
<proteinExistence type="predicted"/>
<protein>
    <submittedName>
        <fullName evidence="1">Uncharacterized protein</fullName>
    </submittedName>
</protein>
<dbReference type="EMBL" id="BK016136">
    <property type="protein sequence ID" value="DAF97789.1"/>
    <property type="molecule type" value="Genomic_DNA"/>
</dbReference>
<evidence type="ECO:0000313" key="1">
    <source>
        <dbReference type="EMBL" id="DAF97789.1"/>
    </source>
</evidence>
<reference evidence="1" key="1">
    <citation type="journal article" date="2021" name="Proc. Natl. Acad. Sci. U.S.A.">
        <title>A Catalog of Tens of Thousands of Viruses from Human Metagenomes Reveals Hidden Associations with Chronic Diseases.</title>
        <authorList>
            <person name="Tisza M.J."/>
            <person name="Buck C.B."/>
        </authorList>
    </citation>
    <scope>NUCLEOTIDE SEQUENCE</scope>
    <source>
        <strain evidence="1">CtYA416</strain>
    </source>
</reference>
<name>A0A8S5UTK1_9CAUD</name>